<keyword evidence="4" id="KW-0378">Hydrolase</keyword>
<evidence type="ECO:0000259" key="3">
    <source>
        <dbReference type="PROSITE" id="PS50235"/>
    </source>
</evidence>
<dbReference type="InterPro" id="IPR028889">
    <property type="entry name" value="USP"/>
</dbReference>
<dbReference type="InterPro" id="IPR050185">
    <property type="entry name" value="Ub_carboxyl-term_hydrolase"/>
</dbReference>
<dbReference type="GO" id="GO:0004843">
    <property type="term" value="F:cysteine-type deubiquitinase activity"/>
    <property type="evidence" value="ECO:0007669"/>
    <property type="project" value="UniProtKB-EC"/>
</dbReference>
<dbReference type="EMBL" id="CACRXK020046664">
    <property type="protein sequence ID" value="CAB4046157.1"/>
    <property type="molecule type" value="Genomic_DNA"/>
</dbReference>
<evidence type="ECO:0000256" key="1">
    <source>
        <dbReference type="ARBA" id="ARBA00000707"/>
    </source>
</evidence>
<dbReference type="PANTHER" id="PTHR21646">
    <property type="entry name" value="UBIQUITIN CARBOXYL-TERMINAL HYDROLASE"/>
    <property type="match status" value="1"/>
</dbReference>
<dbReference type="PROSITE" id="PS50235">
    <property type="entry name" value="USP_3"/>
    <property type="match status" value="1"/>
</dbReference>
<comment type="catalytic activity">
    <reaction evidence="1">
        <text>Thiol-dependent hydrolysis of ester, thioester, amide, peptide and isopeptide bonds formed by the C-terminal Gly of ubiquitin (a 76-residue protein attached to proteins as an intracellular targeting signal).</text>
        <dbReference type="EC" id="3.4.19.12"/>
    </reaction>
</comment>
<dbReference type="EC" id="3.4.19.12" evidence="2"/>
<evidence type="ECO:0000256" key="2">
    <source>
        <dbReference type="ARBA" id="ARBA00012759"/>
    </source>
</evidence>
<dbReference type="Gene3D" id="3.90.70.10">
    <property type="entry name" value="Cysteine proteinases"/>
    <property type="match status" value="1"/>
</dbReference>
<proteinExistence type="predicted"/>
<feature type="non-terminal residue" evidence="4">
    <location>
        <position position="1"/>
    </location>
</feature>
<evidence type="ECO:0000313" key="4">
    <source>
        <dbReference type="EMBL" id="CAB4046157.1"/>
    </source>
</evidence>
<dbReference type="AlphaFoldDB" id="A0A7D9MHT3"/>
<dbReference type="PANTHER" id="PTHR21646:SF23">
    <property type="entry name" value="UBIQUITIN CARBOXYL-TERMINAL HYDROLASE USP2"/>
    <property type="match status" value="1"/>
</dbReference>
<gene>
    <name evidence="4" type="ORF">PACLA_8A089487</name>
</gene>
<sequence length="79" mass="9260">CFMNSILQCLSHCWPLRDRMLSGDSLQYNRQSKMKGKLSIAFADLIKAMWLRNRTSTAVSPHSFKMQIQRFSPRFVGYE</sequence>
<evidence type="ECO:0000313" key="5">
    <source>
        <dbReference type="Proteomes" id="UP001152795"/>
    </source>
</evidence>
<dbReference type="SUPFAM" id="SSF54001">
    <property type="entry name" value="Cysteine proteinases"/>
    <property type="match status" value="1"/>
</dbReference>
<name>A0A7D9MHT3_PARCT</name>
<dbReference type="OrthoDB" id="265306at2759"/>
<dbReference type="Proteomes" id="UP001152795">
    <property type="component" value="Unassembled WGS sequence"/>
</dbReference>
<protein>
    <recommendedName>
        <fullName evidence="2">ubiquitinyl hydrolase 1</fullName>
        <ecNumber evidence="2">3.4.19.12</ecNumber>
    </recommendedName>
</protein>
<dbReference type="InterPro" id="IPR001394">
    <property type="entry name" value="Peptidase_C19_UCH"/>
</dbReference>
<feature type="domain" description="USP" evidence="3">
    <location>
        <begin position="1"/>
        <end position="79"/>
    </location>
</feature>
<dbReference type="GO" id="GO:0016579">
    <property type="term" value="P:protein deubiquitination"/>
    <property type="evidence" value="ECO:0007669"/>
    <property type="project" value="InterPro"/>
</dbReference>
<dbReference type="InterPro" id="IPR038765">
    <property type="entry name" value="Papain-like_cys_pep_sf"/>
</dbReference>
<dbReference type="Pfam" id="PF00443">
    <property type="entry name" value="UCH"/>
    <property type="match status" value="1"/>
</dbReference>
<reference evidence="4" key="1">
    <citation type="submission" date="2020-04" db="EMBL/GenBank/DDBJ databases">
        <authorList>
            <person name="Alioto T."/>
            <person name="Alioto T."/>
            <person name="Gomez Garrido J."/>
        </authorList>
    </citation>
    <scope>NUCLEOTIDE SEQUENCE</scope>
    <source>
        <strain evidence="4">A484AB</strain>
    </source>
</reference>
<accession>A0A7D9MHT3</accession>
<comment type="caution">
    <text evidence="4">The sequence shown here is derived from an EMBL/GenBank/DDBJ whole genome shotgun (WGS) entry which is preliminary data.</text>
</comment>
<organism evidence="4 5">
    <name type="scientific">Paramuricea clavata</name>
    <name type="common">Red gorgonian</name>
    <name type="synonym">Violescent sea-whip</name>
    <dbReference type="NCBI Taxonomy" id="317549"/>
    <lineage>
        <taxon>Eukaryota</taxon>
        <taxon>Metazoa</taxon>
        <taxon>Cnidaria</taxon>
        <taxon>Anthozoa</taxon>
        <taxon>Octocorallia</taxon>
        <taxon>Malacalcyonacea</taxon>
        <taxon>Plexauridae</taxon>
        <taxon>Paramuricea</taxon>
    </lineage>
</organism>
<keyword evidence="5" id="KW-1185">Reference proteome</keyword>